<dbReference type="PANTHER" id="PTHR22952">
    <property type="entry name" value="CAMP-RESPONSE ELEMENT BINDING PROTEIN-RELATED"/>
    <property type="match status" value="1"/>
</dbReference>
<evidence type="ECO:0000256" key="2">
    <source>
        <dbReference type="ARBA" id="ARBA00023125"/>
    </source>
</evidence>
<sequence length="309" mass="33714">MSSSTRPTKPQQILQNPVSPPSSASSSSRSALSPPQTTSTTSSATIPASPTSTMEELWKDINPSPLQHPHTHHPGQHNHPSAAGREGMIFQDFLGPPPPTAMLGHPASHYGLGSSLSSSPGVNPAPVTVLRLNSGPEFHFLDSSSPLRSSSGSSHFQNGLANVSSGSFNCCPFDGLANSPPVLPCFGSKKRGTDSDSGSGDRLHKRMIKNRESAARSRARKQAYTNELELEVAHLMEENAKLKKQQEQVVWLMAMVIKMFYVFKGKWHECVWKKVSCVFGKFLRDRRCNIPSPRERKLKEERDESGGCS</sequence>
<dbReference type="STRING" id="22663.A0A2I0JUC6"/>
<evidence type="ECO:0000259" key="5">
    <source>
        <dbReference type="PROSITE" id="PS50217"/>
    </source>
</evidence>
<evidence type="ECO:0000313" key="6">
    <source>
        <dbReference type="EMBL" id="PKI59908.1"/>
    </source>
</evidence>
<dbReference type="CDD" id="cd14707">
    <property type="entry name" value="bZIP_plant_BZIP46"/>
    <property type="match status" value="1"/>
</dbReference>
<feature type="domain" description="BZIP" evidence="5">
    <location>
        <begin position="200"/>
        <end position="249"/>
    </location>
</feature>
<keyword evidence="3" id="KW-0539">Nucleus</keyword>
<feature type="compositionally biased region" description="Polar residues" evidence="4">
    <location>
        <begin position="1"/>
        <end position="16"/>
    </location>
</feature>
<evidence type="ECO:0000313" key="7">
    <source>
        <dbReference type="Proteomes" id="UP000233551"/>
    </source>
</evidence>
<dbReference type="FunFam" id="1.20.5.170:FF:000036">
    <property type="entry name" value="ABSCISIC ACID-INSENSITIVE 5-like protein 2"/>
    <property type="match status" value="1"/>
</dbReference>
<gene>
    <name evidence="6" type="ORF">CRG98_019681</name>
</gene>
<dbReference type="SUPFAM" id="SSF57959">
    <property type="entry name" value="Leucine zipper domain"/>
    <property type="match status" value="1"/>
</dbReference>
<dbReference type="InterPro" id="IPR004827">
    <property type="entry name" value="bZIP"/>
</dbReference>
<feature type="region of interest" description="Disordered" evidence="4">
    <location>
        <begin position="1"/>
        <end position="83"/>
    </location>
</feature>
<dbReference type="PROSITE" id="PS00036">
    <property type="entry name" value="BZIP_BASIC"/>
    <property type="match status" value="1"/>
</dbReference>
<dbReference type="EMBL" id="PGOL01001226">
    <property type="protein sequence ID" value="PKI59908.1"/>
    <property type="molecule type" value="Genomic_DNA"/>
</dbReference>
<feature type="compositionally biased region" description="Low complexity" evidence="4">
    <location>
        <begin position="21"/>
        <end position="53"/>
    </location>
</feature>
<protein>
    <recommendedName>
        <fullName evidence="5">BZIP domain-containing protein</fullName>
    </recommendedName>
</protein>
<comment type="caution">
    <text evidence="6">The sequence shown here is derived from an EMBL/GenBank/DDBJ whole genome shotgun (WGS) entry which is preliminary data.</text>
</comment>
<proteinExistence type="predicted"/>
<dbReference type="Pfam" id="PF00170">
    <property type="entry name" value="bZIP_1"/>
    <property type="match status" value="1"/>
</dbReference>
<dbReference type="PROSITE" id="PS50217">
    <property type="entry name" value="BZIP"/>
    <property type="match status" value="1"/>
</dbReference>
<dbReference type="Proteomes" id="UP000233551">
    <property type="component" value="Unassembled WGS sequence"/>
</dbReference>
<name>A0A2I0JUC6_PUNGR</name>
<dbReference type="GO" id="GO:0005634">
    <property type="term" value="C:nucleus"/>
    <property type="evidence" value="ECO:0007669"/>
    <property type="project" value="UniProtKB-SubCell"/>
</dbReference>
<dbReference type="SMART" id="SM00338">
    <property type="entry name" value="BRLZ"/>
    <property type="match status" value="1"/>
</dbReference>
<accession>A0A2I0JUC6</accession>
<dbReference type="AlphaFoldDB" id="A0A2I0JUC6"/>
<dbReference type="GO" id="GO:0003700">
    <property type="term" value="F:DNA-binding transcription factor activity"/>
    <property type="evidence" value="ECO:0007669"/>
    <property type="project" value="InterPro"/>
</dbReference>
<dbReference type="InterPro" id="IPR043452">
    <property type="entry name" value="BZIP46-like"/>
</dbReference>
<organism evidence="6 7">
    <name type="scientific">Punica granatum</name>
    <name type="common">Pomegranate</name>
    <dbReference type="NCBI Taxonomy" id="22663"/>
    <lineage>
        <taxon>Eukaryota</taxon>
        <taxon>Viridiplantae</taxon>
        <taxon>Streptophyta</taxon>
        <taxon>Embryophyta</taxon>
        <taxon>Tracheophyta</taxon>
        <taxon>Spermatophyta</taxon>
        <taxon>Magnoliopsida</taxon>
        <taxon>eudicotyledons</taxon>
        <taxon>Gunneridae</taxon>
        <taxon>Pentapetalae</taxon>
        <taxon>rosids</taxon>
        <taxon>malvids</taxon>
        <taxon>Myrtales</taxon>
        <taxon>Lythraceae</taxon>
        <taxon>Punica</taxon>
    </lineage>
</organism>
<reference evidence="6 7" key="1">
    <citation type="submission" date="2017-11" db="EMBL/GenBank/DDBJ databases">
        <title>De-novo sequencing of pomegranate (Punica granatum L.) genome.</title>
        <authorList>
            <person name="Akparov Z."/>
            <person name="Amiraslanov A."/>
            <person name="Hajiyeva S."/>
            <person name="Abbasov M."/>
            <person name="Kaur K."/>
            <person name="Hamwieh A."/>
            <person name="Solovyev V."/>
            <person name="Salamov A."/>
            <person name="Braich B."/>
            <person name="Kosarev P."/>
            <person name="Mahmoud A."/>
            <person name="Hajiyev E."/>
            <person name="Babayeva S."/>
            <person name="Izzatullayeva V."/>
            <person name="Mammadov A."/>
            <person name="Mammadov A."/>
            <person name="Sharifova S."/>
            <person name="Ojaghi J."/>
            <person name="Eynullazada K."/>
            <person name="Bayramov B."/>
            <person name="Abdulazimova A."/>
            <person name="Shahmuradov I."/>
        </authorList>
    </citation>
    <scope>NUCLEOTIDE SEQUENCE [LARGE SCALE GENOMIC DNA]</scope>
    <source>
        <strain evidence="7">cv. AG2017</strain>
        <tissue evidence="6">Leaf</tissue>
    </source>
</reference>
<keyword evidence="2" id="KW-0238">DNA-binding</keyword>
<evidence type="ECO:0000256" key="1">
    <source>
        <dbReference type="ARBA" id="ARBA00004123"/>
    </source>
</evidence>
<evidence type="ECO:0000256" key="3">
    <source>
        <dbReference type="ARBA" id="ARBA00023242"/>
    </source>
</evidence>
<dbReference type="Gene3D" id="1.20.5.170">
    <property type="match status" value="1"/>
</dbReference>
<dbReference type="PANTHER" id="PTHR22952:SF433">
    <property type="entry name" value="PROTEIN FD"/>
    <property type="match status" value="1"/>
</dbReference>
<comment type="subcellular location">
    <subcellularLocation>
        <location evidence="1">Nucleus</location>
    </subcellularLocation>
</comment>
<keyword evidence="7" id="KW-1185">Reference proteome</keyword>
<dbReference type="InterPro" id="IPR046347">
    <property type="entry name" value="bZIP_sf"/>
</dbReference>
<dbReference type="GO" id="GO:0045893">
    <property type="term" value="P:positive regulation of DNA-templated transcription"/>
    <property type="evidence" value="ECO:0007669"/>
    <property type="project" value="InterPro"/>
</dbReference>
<evidence type="ECO:0000256" key="4">
    <source>
        <dbReference type="SAM" id="MobiDB-lite"/>
    </source>
</evidence>
<dbReference type="GO" id="GO:0003677">
    <property type="term" value="F:DNA binding"/>
    <property type="evidence" value="ECO:0007669"/>
    <property type="project" value="UniProtKB-KW"/>
</dbReference>